<evidence type="ECO:0000256" key="1">
    <source>
        <dbReference type="SAM" id="MobiDB-lite"/>
    </source>
</evidence>
<feature type="region of interest" description="Disordered" evidence="1">
    <location>
        <begin position="47"/>
        <end position="73"/>
    </location>
</feature>
<dbReference type="EMBL" id="JBBXMP010000001">
    <property type="protein sequence ID" value="KAL0072751.1"/>
    <property type="molecule type" value="Genomic_DNA"/>
</dbReference>
<gene>
    <name evidence="2" type="ORF">AAF712_000514</name>
</gene>
<comment type="caution">
    <text evidence="2">The sequence shown here is derived from an EMBL/GenBank/DDBJ whole genome shotgun (WGS) entry which is preliminary data.</text>
</comment>
<name>A0ABR3AH86_9AGAR</name>
<evidence type="ECO:0000313" key="3">
    <source>
        <dbReference type="Proteomes" id="UP001437256"/>
    </source>
</evidence>
<reference evidence="2 3" key="1">
    <citation type="submission" date="2024-05" db="EMBL/GenBank/DDBJ databases">
        <title>A draft genome resource for the thread blight pathogen Marasmius tenuissimus strain MS-2.</title>
        <authorList>
            <person name="Yulfo-Soto G.E."/>
            <person name="Baruah I.K."/>
            <person name="Amoako-Attah I."/>
            <person name="Bukari Y."/>
            <person name="Meinhardt L.W."/>
            <person name="Bailey B.A."/>
            <person name="Cohen S.P."/>
        </authorList>
    </citation>
    <scope>NUCLEOTIDE SEQUENCE [LARGE SCALE GENOMIC DNA]</scope>
    <source>
        <strain evidence="2 3">MS-2</strain>
    </source>
</reference>
<organism evidence="2 3">
    <name type="scientific">Marasmius tenuissimus</name>
    <dbReference type="NCBI Taxonomy" id="585030"/>
    <lineage>
        <taxon>Eukaryota</taxon>
        <taxon>Fungi</taxon>
        <taxon>Dikarya</taxon>
        <taxon>Basidiomycota</taxon>
        <taxon>Agaricomycotina</taxon>
        <taxon>Agaricomycetes</taxon>
        <taxon>Agaricomycetidae</taxon>
        <taxon>Agaricales</taxon>
        <taxon>Marasmiineae</taxon>
        <taxon>Marasmiaceae</taxon>
        <taxon>Marasmius</taxon>
    </lineage>
</organism>
<keyword evidence="3" id="KW-1185">Reference proteome</keyword>
<protein>
    <submittedName>
        <fullName evidence="2">Uncharacterized protein</fullName>
    </submittedName>
</protein>
<evidence type="ECO:0000313" key="2">
    <source>
        <dbReference type="EMBL" id="KAL0072751.1"/>
    </source>
</evidence>
<dbReference type="Proteomes" id="UP001437256">
    <property type="component" value="Unassembled WGS sequence"/>
</dbReference>
<proteinExistence type="predicted"/>
<accession>A0ABR3AH86</accession>
<sequence length="176" mass="19523">MQYYSPISRPSTPYMLEPHQLSPLTPELMKLKMRLSPLMQVEEALMRRLSPTSPPESPSTHLSPVTNLPSPRRGKEVSVYSALGWKGAFNKLMAGITRSSIDSTQGIDFNDPDDPGVILNNCSEDMIKLWNDSAVRKVLERQNLRLEDMSGLCVSKPFLVFSGSPNRSNGTATSTL</sequence>